<reference evidence="2" key="1">
    <citation type="journal article" date="2022" name="bioRxiv">
        <title>Sequencing and chromosome-scale assembly of the giantPleurodeles waltlgenome.</title>
        <authorList>
            <person name="Brown T."/>
            <person name="Elewa A."/>
            <person name="Iarovenko S."/>
            <person name="Subramanian E."/>
            <person name="Araus A.J."/>
            <person name="Petzold A."/>
            <person name="Susuki M."/>
            <person name="Suzuki K.-i.T."/>
            <person name="Hayashi T."/>
            <person name="Toyoda A."/>
            <person name="Oliveira C."/>
            <person name="Osipova E."/>
            <person name="Leigh N.D."/>
            <person name="Simon A."/>
            <person name="Yun M.H."/>
        </authorList>
    </citation>
    <scope>NUCLEOTIDE SEQUENCE</scope>
    <source>
        <strain evidence="2">20211129_DDA</strain>
        <tissue evidence="2">Liver</tissue>
    </source>
</reference>
<dbReference type="EMBL" id="JANPWB010000010">
    <property type="protein sequence ID" value="KAJ1143759.1"/>
    <property type="molecule type" value="Genomic_DNA"/>
</dbReference>
<gene>
    <name evidence="2" type="ORF">NDU88_010064</name>
</gene>
<sequence length="200" mass="21850">MTRGGIYPAVRDGRLQTAAVGCDGIGPEGLWNIKDAISSKEPSTEKQAQVQLISPGSGRGQEAPTGNTSPGHTPSQQWAETVRAASSVAWPNRTHWVNPQKGQSMAAARSKKEGTLKDMLVKSLREALFASLKDDLQTVRKDLSQDLKAVCKDLTELSDRVLTTEDQEDEEIEQLQQEDTCLTAQQIDLQALWGRPGKQI</sequence>
<comment type="caution">
    <text evidence="2">The sequence shown here is derived from an EMBL/GenBank/DDBJ whole genome shotgun (WGS) entry which is preliminary data.</text>
</comment>
<evidence type="ECO:0000313" key="2">
    <source>
        <dbReference type="EMBL" id="KAJ1143759.1"/>
    </source>
</evidence>
<dbReference type="AlphaFoldDB" id="A0AAV7QTB2"/>
<organism evidence="2 3">
    <name type="scientific">Pleurodeles waltl</name>
    <name type="common">Iberian ribbed newt</name>
    <dbReference type="NCBI Taxonomy" id="8319"/>
    <lineage>
        <taxon>Eukaryota</taxon>
        <taxon>Metazoa</taxon>
        <taxon>Chordata</taxon>
        <taxon>Craniata</taxon>
        <taxon>Vertebrata</taxon>
        <taxon>Euteleostomi</taxon>
        <taxon>Amphibia</taxon>
        <taxon>Batrachia</taxon>
        <taxon>Caudata</taxon>
        <taxon>Salamandroidea</taxon>
        <taxon>Salamandridae</taxon>
        <taxon>Pleurodelinae</taxon>
        <taxon>Pleurodeles</taxon>
    </lineage>
</organism>
<accession>A0AAV7QTB2</accession>
<feature type="region of interest" description="Disordered" evidence="1">
    <location>
        <begin position="39"/>
        <end position="82"/>
    </location>
</feature>
<dbReference type="Proteomes" id="UP001066276">
    <property type="component" value="Chromosome 6"/>
</dbReference>
<name>A0AAV7QTB2_PLEWA</name>
<feature type="compositionally biased region" description="Polar residues" evidence="1">
    <location>
        <begin position="45"/>
        <end position="54"/>
    </location>
</feature>
<evidence type="ECO:0000256" key="1">
    <source>
        <dbReference type="SAM" id="MobiDB-lite"/>
    </source>
</evidence>
<evidence type="ECO:0000313" key="3">
    <source>
        <dbReference type="Proteomes" id="UP001066276"/>
    </source>
</evidence>
<feature type="compositionally biased region" description="Polar residues" evidence="1">
    <location>
        <begin position="64"/>
        <end position="79"/>
    </location>
</feature>
<proteinExistence type="predicted"/>
<keyword evidence="3" id="KW-1185">Reference proteome</keyword>
<protein>
    <submittedName>
        <fullName evidence="2">Uncharacterized protein</fullName>
    </submittedName>
</protein>